<protein>
    <submittedName>
        <fullName evidence="3">Uncharacterized protein</fullName>
    </submittedName>
</protein>
<organism evidence="3 4">
    <name type="scientific">Helianthus annuus</name>
    <name type="common">Common sunflower</name>
    <dbReference type="NCBI Taxonomy" id="4232"/>
    <lineage>
        <taxon>Eukaryota</taxon>
        <taxon>Viridiplantae</taxon>
        <taxon>Streptophyta</taxon>
        <taxon>Embryophyta</taxon>
        <taxon>Tracheophyta</taxon>
        <taxon>Spermatophyta</taxon>
        <taxon>Magnoliopsida</taxon>
        <taxon>eudicotyledons</taxon>
        <taxon>Gunneridae</taxon>
        <taxon>Pentapetalae</taxon>
        <taxon>asterids</taxon>
        <taxon>campanulids</taxon>
        <taxon>Asterales</taxon>
        <taxon>Asteraceae</taxon>
        <taxon>Asteroideae</taxon>
        <taxon>Heliantheae alliance</taxon>
        <taxon>Heliantheae</taxon>
        <taxon>Helianthus</taxon>
    </lineage>
</organism>
<feature type="coiled-coil region" evidence="1">
    <location>
        <begin position="135"/>
        <end position="162"/>
    </location>
</feature>
<dbReference type="EMBL" id="MNCJ02000319">
    <property type="protein sequence ID" value="KAF5809182.1"/>
    <property type="molecule type" value="Genomic_DNA"/>
</dbReference>
<evidence type="ECO:0000313" key="3">
    <source>
        <dbReference type="EMBL" id="OTG27874.1"/>
    </source>
</evidence>
<evidence type="ECO:0000256" key="1">
    <source>
        <dbReference type="SAM" id="Coils"/>
    </source>
</evidence>
<proteinExistence type="predicted"/>
<dbReference type="EMBL" id="CM007893">
    <property type="protein sequence ID" value="OTG27874.1"/>
    <property type="molecule type" value="Genomic_DNA"/>
</dbReference>
<dbReference type="InParanoid" id="A0A251UXM9"/>
<keyword evidence="4" id="KW-1185">Reference proteome</keyword>
<sequence length="236" mass="26910">MFLMQDRSKKGKRLRAHNKYNHHLSRKGYANLLVEMMQETGKTEEEIDRATLWKNARVLKTGGFQKDVRVIVDRIDELHRSEASGNVICGTNDVLAQALGTTEPRGHVRGMGKFVTQHQYFYLPKTVKHYLDDEKKKNDQRFNKLEDDLEKLKKGMTNVSEAGSCQMWGNEDYEDDPLEDRLDNSCLLAVDFPSNIVAKGTILMDTCEGGETAKVTMEVALQGETLLPIPLEEEYI</sequence>
<dbReference type="PANTHER" id="PTHR33018:SF31">
    <property type="entry name" value="TRANSPOSASE, PTTA_EN_SPM, PLANT"/>
    <property type="match status" value="1"/>
</dbReference>
<dbReference type="Gramene" id="mRNA:HanXRQr2_Chr04g0154091">
    <property type="protein sequence ID" value="mRNA:HanXRQr2_Chr04g0154091"/>
    <property type="gene ID" value="HanXRQr2_Chr04g0154091"/>
</dbReference>
<keyword evidence="1" id="KW-0175">Coiled coil</keyword>
<dbReference type="Proteomes" id="UP000215914">
    <property type="component" value="Chromosome 4"/>
</dbReference>
<gene>
    <name evidence="3" type="ORF">HannXRQ_Chr04g0104841</name>
    <name evidence="2" type="ORF">HanXRQr2_Chr04g0154091</name>
</gene>
<evidence type="ECO:0000313" key="4">
    <source>
        <dbReference type="Proteomes" id="UP000215914"/>
    </source>
</evidence>
<reference evidence="2 4" key="1">
    <citation type="journal article" date="2017" name="Nature">
        <title>The sunflower genome provides insights into oil metabolism, flowering and Asterid evolution.</title>
        <authorList>
            <person name="Badouin H."/>
            <person name="Gouzy J."/>
            <person name="Grassa C.J."/>
            <person name="Murat F."/>
            <person name="Staton S.E."/>
            <person name="Cottret L."/>
            <person name="Lelandais-Briere C."/>
            <person name="Owens G.L."/>
            <person name="Carrere S."/>
            <person name="Mayjonade B."/>
            <person name="Legrand L."/>
            <person name="Gill N."/>
            <person name="Kane N.C."/>
            <person name="Bowers J.E."/>
            <person name="Hubner S."/>
            <person name="Bellec A."/>
            <person name="Berard A."/>
            <person name="Berges H."/>
            <person name="Blanchet N."/>
            <person name="Boniface M.C."/>
            <person name="Brunel D."/>
            <person name="Catrice O."/>
            <person name="Chaidir N."/>
            <person name="Claudel C."/>
            <person name="Donnadieu C."/>
            <person name="Faraut T."/>
            <person name="Fievet G."/>
            <person name="Helmstetter N."/>
            <person name="King M."/>
            <person name="Knapp S.J."/>
            <person name="Lai Z."/>
            <person name="Le Paslier M.C."/>
            <person name="Lippi Y."/>
            <person name="Lorenzon L."/>
            <person name="Mandel J.R."/>
            <person name="Marage G."/>
            <person name="Marchand G."/>
            <person name="Marquand E."/>
            <person name="Bret-Mestries E."/>
            <person name="Morien E."/>
            <person name="Nambeesan S."/>
            <person name="Nguyen T."/>
            <person name="Pegot-Espagnet P."/>
            <person name="Pouilly N."/>
            <person name="Raftis F."/>
            <person name="Sallet E."/>
            <person name="Schiex T."/>
            <person name="Thomas J."/>
            <person name="Vandecasteele C."/>
            <person name="Vares D."/>
            <person name="Vear F."/>
            <person name="Vautrin S."/>
            <person name="Crespi M."/>
            <person name="Mangin B."/>
            <person name="Burke J.M."/>
            <person name="Salse J."/>
            <person name="Munos S."/>
            <person name="Vincourt P."/>
            <person name="Rieseberg L.H."/>
            <person name="Langlade N.B."/>
        </authorList>
    </citation>
    <scope>NUCLEOTIDE SEQUENCE [LARGE SCALE GENOMIC DNA]</scope>
    <source>
        <strain evidence="4">cv. SF193</strain>
        <tissue evidence="2">Leaves</tissue>
    </source>
</reference>
<name>A0A251UXM9_HELAN</name>
<reference evidence="2" key="3">
    <citation type="submission" date="2020-06" db="EMBL/GenBank/DDBJ databases">
        <title>Helianthus annuus Genome sequencing and assembly Release 2.</title>
        <authorList>
            <person name="Gouzy J."/>
            <person name="Langlade N."/>
            <person name="Munos S."/>
        </authorList>
    </citation>
    <scope>NUCLEOTIDE SEQUENCE</scope>
    <source>
        <tissue evidence="2">Leaves</tissue>
    </source>
</reference>
<evidence type="ECO:0000313" key="2">
    <source>
        <dbReference type="EMBL" id="KAF5809182.1"/>
    </source>
</evidence>
<dbReference type="PANTHER" id="PTHR33018">
    <property type="entry name" value="OS10G0338966 PROTEIN-RELATED"/>
    <property type="match status" value="1"/>
</dbReference>
<reference evidence="3" key="2">
    <citation type="submission" date="2017-02" db="EMBL/GenBank/DDBJ databases">
        <title>Sunflower complete genome.</title>
        <authorList>
            <person name="Langlade N."/>
            <person name="Munos S."/>
        </authorList>
    </citation>
    <scope>NUCLEOTIDE SEQUENCE [LARGE SCALE GENOMIC DNA]</scope>
    <source>
        <tissue evidence="3">Leaves</tissue>
    </source>
</reference>
<dbReference type="AlphaFoldDB" id="A0A251UXM9"/>
<accession>A0A251UXM9</accession>